<comment type="caution">
    <text evidence="1">The sequence shown here is derived from an EMBL/GenBank/DDBJ whole genome shotgun (WGS) entry which is preliminary data.</text>
</comment>
<organism evidence="1 2">
    <name type="scientific">Coniosporium uncinatum</name>
    <dbReference type="NCBI Taxonomy" id="93489"/>
    <lineage>
        <taxon>Eukaryota</taxon>
        <taxon>Fungi</taxon>
        <taxon>Dikarya</taxon>
        <taxon>Ascomycota</taxon>
        <taxon>Pezizomycotina</taxon>
        <taxon>Dothideomycetes</taxon>
        <taxon>Dothideomycetes incertae sedis</taxon>
        <taxon>Coniosporium</taxon>
    </lineage>
</organism>
<reference evidence="1" key="1">
    <citation type="submission" date="2024-09" db="EMBL/GenBank/DDBJ databases">
        <title>Black Yeasts Isolated from many extreme environments.</title>
        <authorList>
            <person name="Coleine C."/>
            <person name="Stajich J.E."/>
            <person name="Selbmann L."/>
        </authorList>
    </citation>
    <scope>NUCLEOTIDE SEQUENCE</scope>
    <source>
        <strain evidence="1">CCFEE 5737</strain>
    </source>
</reference>
<sequence length="1367" mass="149891">MDNKNKPQGRNTSPAPTGRRPRAPTITIDTSAVNPGQEMNAAPDNADARMGHDHSPTDRRSISFDDHSRPTSPHNVSSPTRLGNGHDFLAVPSQRSRGNSVDTDNGSASSIGSETYVATPSGSGKSNGASTTTKEIIGGKDALKPDPGTEDTFQVANNNFAFSPGQLTRMFSPKSLAAFYALGGLAGIEKGLMTDRRWGLAFNERKLDGSVSFEDAVSPSDSHPDSYKPYFEDSTQWERDLETRKEEGSSAGTFEDRIRVFRDNRLPERKAKSFWRLVWITYNDKVLILLTAAAVISLALGLYQTFGPRTEEGARVEWVEGVAIIVAIAIVVFVGAFNDWQKERQFVKLNKVKEDRRVSVIRSRQQMEISIYDLVVGDVLLLKQGDLVHVDGLFIDGHELKADESSATGESDMLKKIPADRAFKAIEEHQDLKKIDPFILSGSKITEGDGSMIVTCVGVNSQHGKTMMNLRDEGEITPLQSKLNILAEYIAKLGGGAGLLLFFVLLFKFCGQLPGDSRPPTEKAQTFLQILIVAVTIIVVAVPEGLPLAVTLALAFATRRMLKDNNLVRLLRSCEVMGNATTICSDKTGTLTTNKMTVVALKMANGQGFERAPPGEESLPKNQSYISTSPNSVFGRLYQAIIHCSTSTWGEDSDKNVGFQGSKTEAALLQYGVDAYGINPEKLALLREEEDYAAFWPFDSSRKCMAVVIRNKGSEKAAPYSMYVKGASEIMLARAKKVWGGEALTSELRQKFEHEIATMADQALRTIGFLHCDFESWPPANVKHVEDNPDVIDMNSVFEAHQMIYDGVCGIQDPLRDGVVKAVQDCKTAHVVVRMVTGDNVATARAIALSCNILSETDDQSVAVMEGPEFRKMSKPQMLAAIPKLRVLARSSPTDKQTLVKRLLELGEIVAVTGDGTNDAPALKAADVGFSMGIAGTEVAKEASDIILMDDNFASIIKALLWGRTVNDAVKKFLQFQITVNITAVLLTFISAVASDEEASVLGAVQLLWVNLIMDTFAALALATDPPNDSMLNRPPEDRKASLITPRMWKMIIGQSIYQLIVTLTLHFAGRSIFGYGRDEHSQVVQSTLVFNTFVWMQIFNEINNRRLDNKYNIFQGLDKNWLFIAINCIMIGGQVMIVFVGGRAFQVTRIGGREWGVSIVLGLLSIPVGALIRTIPDPWTVKLFYIIFPAPIRRILSKTFHRKKKPQIEEPDEETGGFQWTEGPKHIRDDLSFLRKWRGGRLTQIKMAVTHPKTVIMRSRSHSRLGSRQSLAPATPTDNQQQRPEESPAPPSQSTPEKQKRKKAGRSRSSSAIGAALAAAGTAAGSIGAWSPHAGDVDNESLKFRRDEEAAEGAVTSTHEGKSDVN</sequence>
<proteinExistence type="predicted"/>
<keyword evidence="2" id="KW-1185">Reference proteome</keyword>
<name>A0ACC3DZF9_9PEZI</name>
<dbReference type="Proteomes" id="UP001186974">
    <property type="component" value="Unassembled WGS sequence"/>
</dbReference>
<evidence type="ECO:0000313" key="1">
    <source>
        <dbReference type="EMBL" id="KAK3081950.1"/>
    </source>
</evidence>
<accession>A0ACC3DZF9</accession>
<protein>
    <submittedName>
        <fullName evidence="1">Uncharacterized protein</fullName>
    </submittedName>
</protein>
<gene>
    <name evidence="1" type="ORF">LTS18_010675</name>
</gene>
<evidence type="ECO:0000313" key="2">
    <source>
        <dbReference type="Proteomes" id="UP001186974"/>
    </source>
</evidence>
<dbReference type="EMBL" id="JAWDJW010000030">
    <property type="protein sequence ID" value="KAK3081950.1"/>
    <property type="molecule type" value="Genomic_DNA"/>
</dbReference>